<evidence type="ECO:0000256" key="5">
    <source>
        <dbReference type="ARBA" id="ARBA00023136"/>
    </source>
</evidence>
<accession>A0A975TWN7</accession>
<name>A0A975TWN7_9RHOB</name>
<dbReference type="InterPro" id="IPR050183">
    <property type="entry name" value="DsbB"/>
</dbReference>
<keyword evidence="5 6" id="KW-0472">Membrane</keyword>
<sequence>MALATRRNLIALAGLGSLGLFLGALYFQYVVGLLPCVMCMWQRWPHRIAIALAVVGVVFPRAVIVGLGAATALVGAGLALLHTGVERAWWEGPQVCGDSAAQDLGGLSTEELFDTTTGPAIVMCNEAAWMFAGLSMASWNGIICLGLAGIWGMAALRSPG</sequence>
<dbReference type="PANTHER" id="PTHR36570">
    <property type="entry name" value="DISULFIDE BOND FORMATION PROTEIN B"/>
    <property type="match status" value="1"/>
</dbReference>
<dbReference type="AlphaFoldDB" id="A0A975TWN7"/>
<protein>
    <submittedName>
        <fullName evidence="8">Disulfide bond formation protein B</fullName>
    </submittedName>
</protein>
<evidence type="ECO:0000256" key="3">
    <source>
        <dbReference type="ARBA" id="ARBA00022692"/>
    </source>
</evidence>
<dbReference type="SUPFAM" id="SSF158442">
    <property type="entry name" value="DsbB-like"/>
    <property type="match status" value="1"/>
</dbReference>
<keyword evidence="4 6" id="KW-1133">Transmembrane helix</keyword>
<feature type="transmembrane region" description="Helical" evidence="6">
    <location>
        <begin position="137"/>
        <end position="156"/>
    </location>
</feature>
<gene>
    <name evidence="7" type="ORF">KUL25_06125</name>
    <name evidence="8" type="ORF">KUL25_06130</name>
</gene>
<organism evidence="8">
    <name type="scientific">Gymnodinialimonas phycosphaerae</name>
    <dbReference type="NCBI Taxonomy" id="2841589"/>
    <lineage>
        <taxon>Bacteria</taxon>
        <taxon>Pseudomonadati</taxon>
        <taxon>Pseudomonadota</taxon>
        <taxon>Alphaproteobacteria</taxon>
        <taxon>Rhodobacterales</taxon>
        <taxon>Paracoccaceae</taxon>
        <taxon>Gymnodinialimonas</taxon>
    </lineage>
</organism>
<dbReference type="Gene3D" id="1.20.1550.10">
    <property type="entry name" value="DsbB-like"/>
    <property type="match status" value="1"/>
</dbReference>
<keyword evidence="2" id="KW-1003">Cell membrane</keyword>
<evidence type="ECO:0000313" key="7">
    <source>
        <dbReference type="EMBL" id="MBY4892338.1"/>
    </source>
</evidence>
<dbReference type="PIRSF" id="PIRSF033913">
    <property type="entry name" value="S-S_format_DsbB"/>
    <property type="match status" value="1"/>
</dbReference>
<dbReference type="GO" id="GO:0015035">
    <property type="term" value="F:protein-disulfide reductase activity"/>
    <property type="evidence" value="ECO:0007669"/>
    <property type="project" value="InterPro"/>
</dbReference>
<dbReference type="EMBL" id="CP078073">
    <property type="protein sequence ID" value="QXL89088.1"/>
    <property type="molecule type" value="Genomic_DNA"/>
</dbReference>
<dbReference type="Pfam" id="PF02600">
    <property type="entry name" value="DsbB"/>
    <property type="match status" value="1"/>
</dbReference>
<evidence type="ECO:0000256" key="1">
    <source>
        <dbReference type="ARBA" id="ARBA00004651"/>
    </source>
</evidence>
<dbReference type="RefSeq" id="WP_257892137.1">
    <property type="nucleotide sequence ID" value="NZ_JAIMBW010000001.1"/>
</dbReference>
<evidence type="ECO:0000313" key="8">
    <source>
        <dbReference type="EMBL" id="QXL89088.1"/>
    </source>
</evidence>
<evidence type="ECO:0000313" key="9">
    <source>
        <dbReference type="Proteomes" id="UP000693972"/>
    </source>
</evidence>
<dbReference type="InterPro" id="IPR023380">
    <property type="entry name" value="DsbB-like_sf"/>
</dbReference>
<feature type="transmembrane region" description="Helical" evidence="6">
    <location>
        <begin position="48"/>
        <end position="81"/>
    </location>
</feature>
<evidence type="ECO:0000256" key="6">
    <source>
        <dbReference type="SAM" id="Phobius"/>
    </source>
</evidence>
<comment type="subcellular location">
    <subcellularLocation>
        <location evidence="1">Cell membrane</location>
        <topology evidence="1">Multi-pass membrane protein</topology>
    </subcellularLocation>
</comment>
<reference evidence="8 9" key="1">
    <citation type="submission" date="2021-07" db="EMBL/GenBank/DDBJ databases">
        <title>Karlodiniumbacter phycospheric gen. nov., sp. nov., a phycosphere bacterium isolated from karlodinium veneficum.</title>
        <authorList>
            <person name="Peng Y."/>
            <person name="Jiang L."/>
            <person name="Lee J."/>
        </authorList>
    </citation>
    <scope>NUCLEOTIDE SEQUENCE</scope>
    <source>
        <strain evidence="8 9">N5</strain>
    </source>
</reference>
<dbReference type="InterPro" id="IPR024199">
    <property type="entry name" value="Uncharacterised_DsbB"/>
</dbReference>
<keyword evidence="3 6" id="KW-0812">Transmembrane</keyword>
<evidence type="ECO:0000256" key="2">
    <source>
        <dbReference type="ARBA" id="ARBA00022475"/>
    </source>
</evidence>
<proteinExistence type="predicted"/>
<dbReference type="InterPro" id="IPR003752">
    <property type="entry name" value="DiS_bond_form_DsbB/BdbC"/>
</dbReference>
<dbReference type="GO" id="GO:0006457">
    <property type="term" value="P:protein folding"/>
    <property type="evidence" value="ECO:0007669"/>
    <property type="project" value="InterPro"/>
</dbReference>
<dbReference type="Proteomes" id="UP000693972">
    <property type="component" value="Unassembled WGS sequence"/>
</dbReference>
<feature type="transmembrane region" description="Helical" evidence="6">
    <location>
        <begin position="20"/>
        <end position="41"/>
    </location>
</feature>
<dbReference type="GO" id="GO:0005886">
    <property type="term" value="C:plasma membrane"/>
    <property type="evidence" value="ECO:0007669"/>
    <property type="project" value="UniProtKB-SubCell"/>
</dbReference>
<keyword evidence="9" id="KW-1185">Reference proteome</keyword>
<evidence type="ECO:0000256" key="4">
    <source>
        <dbReference type="ARBA" id="ARBA00022989"/>
    </source>
</evidence>
<dbReference type="EMBL" id="JAIMBW010000001">
    <property type="protein sequence ID" value="MBY4892338.1"/>
    <property type="molecule type" value="Genomic_DNA"/>
</dbReference>
<dbReference type="PANTHER" id="PTHR36570:SF3">
    <property type="entry name" value="DISULFIDE BOND FORMATION PROTEIN B"/>
    <property type="match status" value="1"/>
</dbReference>